<gene>
    <name evidence="1" type="ORF">RPERSI_LOCUS29045</name>
</gene>
<dbReference type="Proteomes" id="UP000789920">
    <property type="component" value="Unassembled WGS sequence"/>
</dbReference>
<evidence type="ECO:0000313" key="2">
    <source>
        <dbReference type="Proteomes" id="UP000789920"/>
    </source>
</evidence>
<dbReference type="EMBL" id="CAJVQC010108012">
    <property type="protein sequence ID" value="CAG8834026.1"/>
    <property type="molecule type" value="Genomic_DNA"/>
</dbReference>
<comment type="caution">
    <text evidence="1">The sequence shown here is derived from an EMBL/GenBank/DDBJ whole genome shotgun (WGS) entry which is preliminary data.</text>
</comment>
<reference evidence="1" key="1">
    <citation type="submission" date="2021-06" db="EMBL/GenBank/DDBJ databases">
        <authorList>
            <person name="Kallberg Y."/>
            <person name="Tangrot J."/>
            <person name="Rosling A."/>
        </authorList>
    </citation>
    <scope>NUCLEOTIDE SEQUENCE</scope>
    <source>
        <strain evidence="1">MA461A</strain>
    </source>
</reference>
<name>A0ACA9SCU2_9GLOM</name>
<keyword evidence="2" id="KW-1185">Reference proteome</keyword>
<protein>
    <submittedName>
        <fullName evidence="1">13696_t:CDS:1</fullName>
    </submittedName>
</protein>
<accession>A0ACA9SCU2</accession>
<feature type="non-terminal residue" evidence="1">
    <location>
        <position position="273"/>
    </location>
</feature>
<sequence length="273" mass="31549">SFRSHQEIIAVANDFSQNFLGAWHYTDLKSRKAGEKPVVFLSEDSQKQIDFVVEQIDQIQEPARKAILYYQNKTGKKIAEELRKRNIDFIGLKDKDNEGARIIERLKFLKVEEKAGDKLTPFQAKRFIQELEDFTFHRFLVNNPKDKVGRIILSTIHGSKGLEFDHVFLVDVNEEILPGKNINNAEEELEKARIFYVGVTRAKKKLYLCSSDREEISQFLLKIDPKLVEIRTSKVDFLKTTSSPSAQKKEEIIGVEGEEKVYDLLVESQIPFL</sequence>
<feature type="non-terminal residue" evidence="1">
    <location>
        <position position="1"/>
    </location>
</feature>
<organism evidence="1 2">
    <name type="scientific">Racocetra persica</name>
    <dbReference type="NCBI Taxonomy" id="160502"/>
    <lineage>
        <taxon>Eukaryota</taxon>
        <taxon>Fungi</taxon>
        <taxon>Fungi incertae sedis</taxon>
        <taxon>Mucoromycota</taxon>
        <taxon>Glomeromycotina</taxon>
        <taxon>Glomeromycetes</taxon>
        <taxon>Diversisporales</taxon>
        <taxon>Gigasporaceae</taxon>
        <taxon>Racocetra</taxon>
    </lineage>
</organism>
<evidence type="ECO:0000313" key="1">
    <source>
        <dbReference type="EMBL" id="CAG8834026.1"/>
    </source>
</evidence>
<proteinExistence type="predicted"/>